<dbReference type="Proteomes" id="UP001165960">
    <property type="component" value="Unassembled WGS sequence"/>
</dbReference>
<protein>
    <submittedName>
        <fullName evidence="1">Phenylalanine--tRNA ligase subunit beta</fullName>
        <ecNumber evidence="1">6.1.1.20</ecNumber>
    </submittedName>
</protein>
<dbReference type="EMBL" id="QTSX02000081">
    <property type="protein sequence ID" value="KAJ9088887.1"/>
    <property type="molecule type" value="Genomic_DNA"/>
</dbReference>
<comment type="caution">
    <text evidence="1">The sequence shown here is derived from an EMBL/GenBank/DDBJ whole genome shotgun (WGS) entry which is preliminary data.</text>
</comment>
<sequence length="602" mass="67186">MPTVNVDKEELYAILGKEYTTDEFRELCFEFGIELEEDTSVKEMMTKERGSDKAEGLSDRPLLKIDIPANRYDLLCIEGISRALNIFLGKAEVPTYKMTSPSSLIQIVNHSSTGQIRPFVVGAVLRNITFTQSRYESFIDLQDKLHNNLCRKRTLVAIGTHDLDTIQSPFNYEALPPKDIVFTPLNQKKELDGKALMEFYEADRHISKFLPIIRDSPVYPVIFDAQRRVCSLPPIINGDHSKISVNTRNVFIECTATDLTKAKTVVNIIVAMFSQYCDEPFTIEPVEIVNADGTRERYPQMEPRTLDAKVDYINSAAGVQLTSAQVIGHLARMSLPATEKTPGVLEVVIPATRSDVLHACDVMEDVAIAYGFNNLAKTLPQSSTVGAPLPINKLTDFMRRELALGGWDEVLSLILCSHDENFAHLHRKDPGAYAVQLANPKTAEYQVVRTSLLPGLLKTVAQNRKYALPLKLFEVQDVAFIDESMERRSRNQRNVASVYVNKTSGFEIVHGLLDRLMAMLNVPLVSHSAMSTLSGPFYAINAINNETYFPGRAASIYYCCPGKSGSSAELIGSFGILHPDVLKNFDIDYVATALEFNLEPFL</sequence>
<proteinExistence type="predicted"/>
<reference evidence="1" key="1">
    <citation type="submission" date="2022-04" db="EMBL/GenBank/DDBJ databases">
        <title>Genome of the entomopathogenic fungus Entomophthora muscae.</title>
        <authorList>
            <person name="Elya C."/>
            <person name="Lovett B.R."/>
            <person name="Lee E."/>
            <person name="Macias A.M."/>
            <person name="Hajek A.E."/>
            <person name="De Bivort B.L."/>
            <person name="Kasson M.T."/>
            <person name="De Fine Licht H.H."/>
            <person name="Stajich J.E."/>
        </authorList>
    </citation>
    <scope>NUCLEOTIDE SEQUENCE</scope>
    <source>
        <strain evidence="1">Berkeley</strain>
    </source>
</reference>
<keyword evidence="1" id="KW-0436">Ligase</keyword>
<organism evidence="1 2">
    <name type="scientific">Entomophthora muscae</name>
    <dbReference type="NCBI Taxonomy" id="34485"/>
    <lineage>
        <taxon>Eukaryota</taxon>
        <taxon>Fungi</taxon>
        <taxon>Fungi incertae sedis</taxon>
        <taxon>Zoopagomycota</taxon>
        <taxon>Entomophthoromycotina</taxon>
        <taxon>Entomophthoromycetes</taxon>
        <taxon>Entomophthorales</taxon>
        <taxon>Entomophthoraceae</taxon>
        <taxon>Entomophthora</taxon>
    </lineage>
</organism>
<name>A0ACC2UQ27_9FUNG</name>
<accession>A0ACC2UQ27</accession>
<gene>
    <name evidence="1" type="primary">FRS1_2</name>
    <name evidence="1" type="ORF">DSO57_1018585</name>
</gene>
<keyword evidence="2" id="KW-1185">Reference proteome</keyword>
<dbReference type="EC" id="6.1.1.20" evidence="1"/>
<evidence type="ECO:0000313" key="2">
    <source>
        <dbReference type="Proteomes" id="UP001165960"/>
    </source>
</evidence>
<evidence type="ECO:0000313" key="1">
    <source>
        <dbReference type="EMBL" id="KAJ9088887.1"/>
    </source>
</evidence>